<proteinExistence type="predicted"/>
<evidence type="ECO:0000256" key="1">
    <source>
        <dbReference type="SAM" id="MobiDB-lite"/>
    </source>
</evidence>
<dbReference type="InterPro" id="IPR000608">
    <property type="entry name" value="UBC"/>
</dbReference>
<dbReference type="Proteomes" id="UP001642540">
    <property type="component" value="Unassembled WGS sequence"/>
</dbReference>
<evidence type="ECO:0000259" key="2">
    <source>
        <dbReference type="PROSITE" id="PS50127"/>
    </source>
</evidence>
<dbReference type="PANTHER" id="PTHR24067">
    <property type="entry name" value="UBIQUITIN-CONJUGATING ENZYME E2"/>
    <property type="match status" value="1"/>
</dbReference>
<name>A0ABP1RDU6_9HEXA</name>
<feature type="domain" description="UBC core" evidence="2">
    <location>
        <begin position="212"/>
        <end position="355"/>
    </location>
</feature>
<dbReference type="Gene3D" id="3.10.110.10">
    <property type="entry name" value="Ubiquitin Conjugating Enzyme"/>
    <property type="match status" value="1"/>
</dbReference>
<dbReference type="CDD" id="cd23802">
    <property type="entry name" value="UBCc_UBE2Q"/>
    <property type="match status" value="1"/>
</dbReference>
<protein>
    <recommendedName>
        <fullName evidence="2">UBC core domain-containing protein</fullName>
    </recommendedName>
</protein>
<keyword evidence="4" id="KW-1185">Reference proteome</keyword>
<gene>
    <name evidence="3" type="ORF">ODALV1_LOCUS20681</name>
</gene>
<dbReference type="Pfam" id="PF00179">
    <property type="entry name" value="UQ_con"/>
    <property type="match status" value="1"/>
</dbReference>
<comment type="caution">
    <text evidence="3">The sequence shown here is derived from an EMBL/GenBank/DDBJ whole genome shotgun (WGS) entry which is preliminary data.</text>
</comment>
<dbReference type="PROSITE" id="PS50127">
    <property type="entry name" value="UBC_2"/>
    <property type="match status" value="1"/>
</dbReference>
<dbReference type="SMART" id="SM00212">
    <property type="entry name" value="UBCc"/>
    <property type="match status" value="1"/>
</dbReference>
<evidence type="ECO:0000313" key="3">
    <source>
        <dbReference type="EMBL" id="CAL8124596.1"/>
    </source>
</evidence>
<feature type="region of interest" description="Disordered" evidence="1">
    <location>
        <begin position="125"/>
        <end position="165"/>
    </location>
</feature>
<dbReference type="EMBL" id="CAXLJM020000068">
    <property type="protein sequence ID" value="CAL8124596.1"/>
    <property type="molecule type" value="Genomic_DNA"/>
</dbReference>
<dbReference type="InterPro" id="IPR050113">
    <property type="entry name" value="Ub_conjugating_enzyme"/>
</dbReference>
<dbReference type="InterPro" id="IPR016135">
    <property type="entry name" value="UBQ-conjugating_enzyme/RWD"/>
</dbReference>
<evidence type="ECO:0000313" key="4">
    <source>
        <dbReference type="Proteomes" id="UP001642540"/>
    </source>
</evidence>
<accession>A0ABP1RDU6</accession>
<organism evidence="3 4">
    <name type="scientific">Orchesella dallaii</name>
    <dbReference type="NCBI Taxonomy" id="48710"/>
    <lineage>
        <taxon>Eukaryota</taxon>
        <taxon>Metazoa</taxon>
        <taxon>Ecdysozoa</taxon>
        <taxon>Arthropoda</taxon>
        <taxon>Hexapoda</taxon>
        <taxon>Collembola</taxon>
        <taxon>Entomobryomorpha</taxon>
        <taxon>Entomobryoidea</taxon>
        <taxon>Orchesellidae</taxon>
        <taxon>Orchesellinae</taxon>
        <taxon>Orchesella</taxon>
    </lineage>
</organism>
<sequence length="355" mass="40252">MACLNALKHEIQSVEQVFNKTHERFQVVSSTLDELICCFICKSGKKHNITANITEAYPHMPPVWFTDTEETSITDAVGRLSSTTGLNNHVVNQVAILVRELCQSQGIPEPTLDLEKLTLTQDMGSGDAKLRSHPTSDDEIDDNIFEEDNEGDDEENEEEEDDRNYLMEEDPALNKKENEGLNSEQLKTLRRLQIQENKNLQGQSGTAAFSLQASDRLMKELRFIYKSDSFKKGIYTVELINDSLYEWKIELKEVDKDSPLNTDLMTLKEREGKDFIELHMLFKENFPFEPPFVRVVHPMIRGGYVLSGGAICMELLTKQGWSSAYTIEAVIMQIAATFVKGEARIEFEGNGVSVI</sequence>
<reference evidence="3 4" key="1">
    <citation type="submission" date="2024-08" db="EMBL/GenBank/DDBJ databases">
        <authorList>
            <person name="Cucini C."/>
            <person name="Frati F."/>
        </authorList>
    </citation>
    <scope>NUCLEOTIDE SEQUENCE [LARGE SCALE GENOMIC DNA]</scope>
</reference>
<feature type="compositionally biased region" description="Acidic residues" evidence="1">
    <location>
        <begin position="137"/>
        <end position="165"/>
    </location>
</feature>
<dbReference type="SUPFAM" id="SSF54495">
    <property type="entry name" value="UBC-like"/>
    <property type="match status" value="1"/>
</dbReference>